<dbReference type="PANTHER" id="PTHR23416">
    <property type="entry name" value="SIALIC ACID SYNTHASE-RELATED"/>
    <property type="match status" value="1"/>
</dbReference>
<evidence type="ECO:0000256" key="2">
    <source>
        <dbReference type="ARBA" id="ARBA00022458"/>
    </source>
</evidence>
<evidence type="ECO:0000256" key="3">
    <source>
        <dbReference type="ARBA" id="ARBA00022679"/>
    </source>
</evidence>
<keyword evidence="4" id="KW-0012">Acyltransferase</keyword>
<dbReference type="Pfam" id="PF12464">
    <property type="entry name" value="Mac"/>
    <property type="match status" value="1"/>
</dbReference>
<dbReference type="PANTHER" id="PTHR23416:SF23">
    <property type="entry name" value="ACETYLTRANSFERASE C18B11.09C-RELATED"/>
    <property type="match status" value="1"/>
</dbReference>
<evidence type="ECO:0000256" key="1">
    <source>
        <dbReference type="ARBA" id="ARBA00007274"/>
    </source>
</evidence>
<protein>
    <recommendedName>
        <fullName evidence="6">Nodulation protein L</fullName>
    </recommendedName>
</protein>
<name>A0A388SDK4_9BURK</name>
<organism evidence="8 9">
    <name type="scientific">Mesosutterella multiformis</name>
    <dbReference type="NCBI Taxonomy" id="2259133"/>
    <lineage>
        <taxon>Bacteria</taxon>
        <taxon>Pseudomonadati</taxon>
        <taxon>Pseudomonadota</taxon>
        <taxon>Betaproteobacteria</taxon>
        <taxon>Burkholderiales</taxon>
        <taxon>Sutterellaceae</taxon>
        <taxon>Mesosutterella</taxon>
    </lineage>
</organism>
<dbReference type="InterPro" id="IPR024688">
    <property type="entry name" value="Mac_dom"/>
</dbReference>
<dbReference type="SUPFAM" id="SSF51161">
    <property type="entry name" value="Trimeric LpxA-like enzymes"/>
    <property type="match status" value="1"/>
</dbReference>
<feature type="domain" description="Maltose/galactoside acetyltransferase" evidence="7">
    <location>
        <begin position="5"/>
        <end position="59"/>
    </location>
</feature>
<comment type="caution">
    <text evidence="8">The sequence shown here is derived from an EMBL/GenBank/DDBJ whole genome shotgun (WGS) entry which is preliminary data.</text>
</comment>
<dbReference type="GO" id="GO:0005829">
    <property type="term" value="C:cytosol"/>
    <property type="evidence" value="ECO:0007669"/>
    <property type="project" value="TreeGrafter"/>
</dbReference>
<dbReference type="FunFam" id="2.160.10.10:FF:000025">
    <property type="entry name" value="Hexapeptide-repeat containing-acetyltransferase"/>
    <property type="match status" value="1"/>
</dbReference>
<dbReference type="EMBL" id="BGZJ01000002">
    <property type="protein sequence ID" value="GBO94427.1"/>
    <property type="molecule type" value="Genomic_DNA"/>
</dbReference>
<accession>A0A401LIS4</accession>
<dbReference type="InterPro" id="IPR051159">
    <property type="entry name" value="Hexapeptide_acetyltransf"/>
</dbReference>
<dbReference type="Proteomes" id="UP000266091">
    <property type="component" value="Unassembled WGS sequence"/>
</dbReference>
<evidence type="ECO:0000313" key="9">
    <source>
        <dbReference type="Proteomes" id="UP000266091"/>
    </source>
</evidence>
<dbReference type="GO" id="GO:0008374">
    <property type="term" value="F:O-acyltransferase activity"/>
    <property type="evidence" value="ECO:0007669"/>
    <property type="project" value="TreeGrafter"/>
</dbReference>
<dbReference type="Pfam" id="PF00132">
    <property type="entry name" value="Hexapep"/>
    <property type="match status" value="1"/>
</dbReference>
<dbReference type="Gene3D" id="2.160.10.10">
    <property type="entry name" value="Hexapeptide repeat proteins"/>
    <property type="match status" value="1"/>
</dbReference>
<dbReference type="CDD" id="cd03357">
    <property type="entry name" value="LbH_MAT_GAT"/>
    <property type="match status" value="1"/>
</dbReference>
<evidence type="ECO:0000256" key="6">
    <source>
        <dbReference type="ARBA" id="ARBA00067695"/>
    </source>
</evidence>
<dbReference type="GO" id="GO:0016407">
    <property type="term" value="F:acetyltransferase activity"/>
    <property type="evidence" value="ECO:0007669"/>
    <property type="project" value="InterPro"/>
</dbReference>
<reference evidence="8 9" key="1">
    <citation type="journal article" date="2018" name="Int. J. Syst. Evol. Microbiol.">
        <title>Mesosutterella multiformis gen. nov., sp. nov., a member of the family Sutterellaceae and Sutterella megalosphaeroides sp. nov., isolated from human faeces.</title>
        <authorList>
            <person name="Sakamoto M."/>
            <person name="Ikeyama N."/>
            <person name="Kunihiro T."/>
            <person name="Iino T."/>
            <person name="Yuki M."/>
            <person name="Ohkuma M."/>
        </authorList>
    </citation>
    <scope>NUCLEOTIDE SEQUENCE [LARGE SCALE GENOMIC DNA]</scope>
    <source>
        <strain evidence="8 9">4NBBH2</strain>
    </source>
</reference>
<sequence length="187" mass="20529">MTTEFERMRQGEVYDFMDPEIHASLTHARKACAAFRKLDTLHSAEYRAALLDLIPGCPESSMVSPPFLCDHGNGIRMGENVFVNYGCVFLDQAPITLGDWVKIGPNCQLYTVNHPVNYLERRKTIEKARPITIGEDTWLGGGVIVCPGVTIGKRCIIAAGSVVTRDIPDDSLAAGNPAVVKKTIPRE</sequence>
<comment type="function">
    <text evidence="5">Acetyltransferase implicated in the O-acetylation of Nod factors.</text>
</comment>
<keyword evidence="3 8" id="KW-0808">Transferase</keyword>
<keyword evidence="9" id="KW-1185">Reference proteome</keyword>
<accession>A0A388SDK4</accession>
<dbReference type="InterPro" id="IPR011004">
    <property type="entry name" value="Trimer_LpxA-like_sf"/>
</dbReference>
<dbReference type="RefSeq" id="WP_022443516.1">
    <property type="nucleotide sequence ID" value="NZ_BGZJ01000002.1"/>
</dbReference>
<proteinExistence type="inferred from homology"/>
<dbReference type="AlphaFoldDB" id="A0A388SDK4"/>
<dbReference type="OrthoDB" id="8612290at2"/>
<dbReference type="InterPro" id="IPR001451">
    <property type="entry name" value="Hexapep"/>
</dbReference>
<evidence type="ECO:0000313" key="8">
    <source>
        <dbReference type="EMBL" id="GBO94427.1"/>
    </source>
</evidence>
<comment type="similarity">
    <text evidence="1">Belongs to the transferase hexapeptide repeat family.</text>
</comment>
<evidence type="ECO:0000256" key="5">
    <source>
        <dbReference type="ARBA" id="ARBA00055587"/>
    </source>
</evidence>
<keyword evidence="2" id="KW-0536">Nodulation</keyword>
<dbReference type="SMART" id="SM01266">
    <property type="entry name" value="Mac"/>
    <property type="match status" value="1"/>
</dbReference>
<gene>
    <name evidence="8" type="ORF">MESMUL_17810</name>
</gene>
<evidence type="ECO:0000256" key="4">
    <source>
        <dbReference type="ARBA" id="ARBA00023315"/>
    </source>
</evidence>
<evidence type="ECO:0000259" key="7">
    <source>
        <dbReference type="SMART" id="SM01266"/>
    </source>
</evidence>